<dbReference type="RefSeq" id="WP_077538569.1">
    <property type="nucleotide sequence ID" value="NZ_CP019633.1"/>
</dbReference>
<dbReference type="Gene3D" id="3.40.1160.10">
    <property type="entry name" value="Acetylglutamate kinase-like"/>
    <property type="match status" value="1"/>
</dbReference>
<feature type="binding site" evidence="11">
    <location>
        <position position="173"/>
    </location>
    <ligand>
        <name>ATP</name>
        <dbReference type="ChEBI" id="CHEBI:30616"/>
    </ligand>
</feature>
<dbReference type="GO" id="GO:0033862">
    <property type="term" value="F:UMP kinase activity"/>
    <property type="evidence" value="ECO:0007669"/>
    <property type="project" value="UniProtKB-EC"/>
</dbReference>
<evidence type="ECO:0000256" key="9">
    <source>
        <dbReference type="ARBA" id="ARBA00022975"/>
    </source>
</evidence>
<dbReference type="OrthoDB" id="9807458at2"/>
<protein>
    <recommendedName>
        <fullName evidence="11">Uridylate kinase</fullName>
        <shortName evidence="11">UK</shortName>
        <ecNumber evidence="11">2.7.4.22</ecNumber>
    </recommendedName>
    <alternativeName>
        <fullName evidence="11">Uridine monophosphate kinase</fullName>
        <shortName evidence="11">UMP kinase</shortName>
        <shortName evidence="11">UMPK</shortName>
    </alternativeName>
</protein>
<dbReference type="GO" id="GO:0006225">
    <property type="term" value="P:UDP biosynthetic process"/>
    <property type="evidence" value="ECO:0007669"/>
    <property type="project" value="TreeGrafter"/>
</dbReference>
<dbReference type="Proteomes" id="UP000188273">
    <property type="component" value="Chromosome"/>
</dbReference>
<comment type="activity regulation">
    <text evidence="11">Inhibited by UTP.</text>
</comment>
<feature type="binding site" evidence="11">
    <location>
        <position position="76"/>
    </location>
    <ligand>
        <name>UMP</name>
        <dbReference type="ChEBI" id="CHEBI:57865"/>
    </ligand>
</feature>
<proteinExistence type="inferred from homology"/>
<dbReference type="PANTHER" id="PTHR42833">
    <property type="entry name" value="URIDYLATE KINASE"/>
    <property type="match status" value="1"/>
</dbReference>
<dbReference type="InterPro" id="IPR036393">
    <property type="entry name" value="AceGlu_kinase-like_sf"/>
</dbReference>
<name>A0A1Q2HM77_9BACT</name>
<dbReference type="PANTHER" id="PTHR42833:SF4">
    <property type="entry name" value="URIDYLATE KINASE PUMPKIN, CHLOROPLASTIC"/>
    <property type="match status" value="1"/>
</dbReference>
<dbReference type="STRING" id="1940790.L21SP3_00141"/>
<organism evidence="13 14">
    <name type="scientific">Sedimentisphaera cyanobacteriorum</name>
    <dbReference type="NCBI Taxonomy" id="1940790"/>
    <lineage>
        <taxon>Bacteria</taxon>
        <taxon>Pseudomonadati</taxon>
        <taxon>Planctomycetota</taxon>
        <taxon>Phycisphaerae</taxon>
        <taxon>Sedimentisphaerales</taxon>
        <taxon>Sedimentisphaeraceae</taxon>
        <taxon>Sedimentisphaera</taxon>
    </lineage>
</organism>
<dbReference type="UniPathway" id="UPA00159">
    <property type="reaction ID" value="UER00275"/>
</dbReference>
<keyword evidence="9 11" id="KW-0665">Pyrimidine biosynthesis</keyword>
<evidence type="ECO:0000259" key="12">
    <source>
        <dbReference type="Pfam" id="PF00696"/>
    </source>
</evidence>
<dbReference type="FunFam" id="3.40.1160.10:FF:000001">
    <property type="entry name" value="Uridylate kinase"/>
    <property type="match status" value="1"/>
</dbReference>
<comment type="function">
    <text evidence="11">Catalyzes the reversible phosphorylation of UMP to UDP.</text>
</comment>
<evidence type="ECO:0000256" key="7">
    <source>
        <dbReference type="ARBA" id="ARBA00022777"/>
    </source>
</evidence>
<dbReference type="HAMAP" id="MF_01220_B">
    <property type="entry name" value="PyrH_B"/>
    <property type="match status" value="1"/>
</dbReference>
<dbReference type="SUPFAM" id="SSF53633">
    <property type="entry name" value="Carbamate kinase-like"/>
    <property type="match status" value="1"/>
</dbReference>
<keyword evidence="14" id="KW-1185">Reference proteome</keyword>
<dbReference type="InterPro" id="IPR011817">
    <property type="entry name" value="Uridylate_kinase"/>
</dbReference>
<feature type="binding site" evidence="11">
    <location>
        <position position="59"/>
    </location>
    <ligand>
        <name>ATP</name>
        <dbReference type="ChEBI" id="CHEBI:30616"/>
    </ligand>
</feature>
<feature type="binding site" evidence="11">
    <location>
        <position position="170"/>
    </location>
    <ligand>
        <name>ATP</name>
        <dbReference type="ChEBI" id="CHEBI:30616"/>
    </ligand>
</feature>
<feature type="binding site" evidence="11">
    <location>
        <position position="54"/>
    </location>
    <ligand>
        <name>UMP</name>
        <dbReference type="ChEBI" id="CHEBI:57865"/>
    </ligand>
</feature>
<dbReference type="AlphaFoldDB" id="A0A1Q2HM77"/>
<evidence type="ECO:0000256" key="8">
    <source>
        <dbReference type="ARBA" id="ARBA00022840"/>
    </source>
</evidence>
<evidence type="ECO:0000256" key="4">
    <source>
        <dbReference type="ARBA" id="ARBA00022490"/>
    </source>
</evidence>
<dbReference type="GO" id="GO:0005524">
    <property type="term" value="F:ATP binding"/>
    <property type="evidence" value="ECO:0007669"/>
    <property type="project" value="UniProtKB-KW"/>
</dbReference>
<feature type="domain" description="Aspartate/glutamate/uridylate kinase" evidence="12">
    <location>
        <begin position="7"/>
        <end position="218"/>
    </location>
</feature>
<feature type="binding site" evidence="11">
    <location>
        <position position="164"/>
    </location>
    <ligand>
        <name>ATP</name>
        <dbReference type="ChEBI" id="CHEBI:30616"/>
    </ligand>
</feature>
<keyword evidence="6 11" id="KW-0547">Nucleotide-binding</keyword>
<dbReference type="EC" id="2.7.4.22" evidence="11"/>
<evidence type="ECO:0000313" key="14">
    <source>
        <dbReference type="Proteomes" id="UP000188273"/>
    </source>
</evidence>
<dbReference type="GO" id="GO:0005737">
    <property type="term" value="C:cytoplasm"/>
    <property type="evidence" value="ECO:0007669"/>
    <property type="project" value="UniProtKB-SubCell"/>
</dbReference>
<comment type="catalytic activity">
    <reaction evidence="10 11">
        <text>UMP + ATP = UDP + ADP</text>
        <dbReference type="Rhea" id="RHEA:24400"/>
        <dbReference type="ChEBI" id="CHEBI:30616"/>
        <dbReference type="ChEBI" id="CHEBI:57865"/>
        <dbReference type="ChEBI" id="CHEBI:58223"/>
        <dbReference type="ChEBI" id="CHEBI:456216"/>
        <dbReference type="EC" id="2.7.4.22"/>
    </reaction>
</comment>
<comment type="subunit">
    <text evidence="11">Homohexamer.</text>
</comment>
<dbReference type="NCBIfam" id="TIGR02075">
    <property type="entry name" value="pyrH_bact"/>
    <property type="match status" value="1"/>
</dbReference>
<keyword evidence="7 11" id="KW-0418">Kinase</keyword>
<keyword evidence="5 11" id="KW-0808">Transferase</keyword>
<sequence>MSGLKYKRVLIKLSGESLCEKGGSGIDSGAAKLTAEKIKEAVQAGSDIAVVIGGGNLLRGAALSLSSDMIPRDTADYMGMLATVINGSALCEALKSVNVPAAVLSALPVKALNEEFTSAAAEMHFQAGEVVILSGGTGCPFFSTDTCAALRACQIRADLIVKATKVDGVYTEDPIKNPDAELIEKISFSEIISNDLKVIDHTAMTLCRENNIPLRVLNMFKKGNIIKAVQGERVGTEISA</sequence>
<dbReference type="Pfam" id="PF00696">
    <property type="entry name" value="AA_kinase"/>
    <property type="match status" value="1"/>
</dbReference>
<comment type="pathway">
    <text evidence="2 11">Pyrimidine metabolism; CTP biosynthesis via de novo pathway; UDP from UMP (UMPK route): step 1/1.</text>
</comment>
<keyword evidence="8 11" id="KW-0067">ATP-binding</keyword>
<evidence type="ECO:0000256" key="2">
    <source>
        <dbReference type="ARBA" id="ARBA00004791"/>
    </source>
</evidence>
<feature type="binding site" evidence="11">
    <location>
        <begin position="12"/>
        <end position="15"/>
    </location>
    <ligand>
        <name>ATP</name>
        <dbReference type="ChEBI" id="CHEBI:30616"/>
    </ligand>
</feature>
<evidence type="ECO:0000256" key="11">
    <source>
        <dbReference type="HAMAP-Rule" id="MF_01220"/>
    </source>
</evidence>
<evidence type="ECO:0000256" key="1">
    <source>
        <dbReference type="ARBA" id="ARBA00004496"/>
    </source>
</evidence>
<keyword evidence="4 11" id="KW-0963">Cytoplasm</keyword>
<feature type="binding site" evidence="11">
    <location>
        <begin position="137"/>
        <end position="144"/>
    </location>
    <ligand>
        <name>UMP</name>
        <dbReference type="ChEBI" id="CHEBI:57865"/>
    </ligand>
</feature>
<dbReference type="PIRSF" id="PIRSF005650">
    <property type="entry name" value="Uridylate_kin"/>
    <property type="match status" value="1"/>
</dbReference>
<evidence type="ECO:0000256" key="3">
    <source>
        <dbReference type="ARBA" id="ARBA00007614"/>
    </source>
</evidence>
<accession>A0A1Q2HM77</accession>
<dbReference type="InterPro" id="IPR015963">
    <property type="entry name" value="Uridylate_kinase_bac"/>
</dbReference>
<dbReference type="EMBL" id="CP019633">
    <property type="protein sequence ID" value="AQQ08365.1"/>
    <property type="molecule type" value="Genomic_DNA"/>
</dbReference>
<dbReference type="InterPro" id="IPR001048">
    <property type="entry name" value="Asp/Glu/Uridylate_kinase"/>
</dbReference>
<evidence type="ECO:0000313" key="13">
    <source>
        <dbReference type="EMBL" id="AQQ08365.1"/>
    </source>
</evidence>
<comment type="caution">
    <text evidence="11">Lacks conserved residue(s) required for the propagation of feature annotation.</text>
</comment>
<comment type="similarity">
    <text evidence="3 11">Belongs to the UMP kinase family.</text>
</comment>
<evidence type="ECO:0000256" key="5">
    <source>
        <dbReference type="ARBA" id="ARBA00022679"/>
    </source>
</evidence>
<gene>
    <name evidence="11 13" type="primary">pyrH</name>
    <name evidence="13" type="ORF">L21SP3_00141</name>
</gene>
<dbReference type="GO" id="GO:0044210">
    <property type="term" value="P:'de novo' CTP biosynthetic process"/>
    <property type="evidence" value="ECO:0007669"/>
    <property type="project" value="UniProtKB-UniRule"/>
</dbReference>
<dbReference type="CDD" id="cd04254">
    <property type="entry name" value="AAK_UMPK-PyrH-Ec"/>
    <property type="match status" value="1"/>
</dbReference>
<reference evidence="14" key="1">
    <citation type="submission" date="2017-02" db="EMBL/GenBank/DDBJ databases">
        <title>Comparative genomics and description of representatives of a novel lineage of planctomycetes thriving in anoxic sediments.</title>
        <authorList>
            <person name="Spring S."/>
            <person name="Bunk B."/>
            <person name="Sproer C."/>
            <person name="Klenk H.-P."/>
        </authorList>
    </citation>
    <scope>NUCLEOTIDE SEQUENCE [LARGE SCALE GENOMIC DNA]</scope>
    <source>
        <strain evidence="14">L21-RPul-D3</strain>
    </source>
</reference>
<dbReference type="KEGG" id="pbu:L21SP3_00141"/>
<comment type="subcellular location">
    <subcellularLocation>
        <location evidence="1 11">Cytoplasm</location>
    </subcellularLocation>
</comment>
<evidence type="ECO:0000256" key="6">
    <source>
        <dbReference type="ARBA" id="ARBA00022741"/>
    </source>
</evidence>
<evidence type="ECO:0000256" key="10">
    <source>
        <dbReference type="ARBA" id="ARBA00047767"/>
    </source>
</evidence>
<feature type="binding site" evidence="11">
    <location>
        <position position="55"/>
    </location>
    <ligand>
        <name>ATP</name>
        <dbReference type="ChEBI" id="CHEBI:30616"/>
    </ligand>
</feature>